<protein>
    <submittedName>
        <fullName evidence="1">Kinase</fullName>
    </submittedName>
</protein>
<dbReference type="EMBL" id="CM051403">
    <property type="protein sequence ID" value="KAJ4709301.1"/>
    <property type="molecule type" value="Genomic_DNA"/>
</dbReference>
<accession>A0ACC1XDC0</accession>
<keyword evidence="2" id="KW-1185">Reference proteome</keyword>
<dbReference type="Proteomes" id="UP001164539">
    <property type="component" value="Chromosome 10"/>
</dbReference>
<gene>
    <name evidence="1" type="ORF">OWV82_019108</name>
</gene>
<name>A0ACC1XDC0_MELAZ</name>
<sequence length="313" mass="35402">MLDSATSSVLIFFGVLIFLRLYLSIHKCAQRTGVKCSSNLQGLNSRVFSIDRVLNEIEKPIQFSSQQLRIATDNFSHFVGAGGFGAVYKGNLSMGIIVAVKVFNGGSDKKIEDQFLAEVNSIGRINHINLVKLYRFCFDRDLRALVYEYIAVGTAKGIEYLHEDCQQRIIHYDIKPENILLDVKFCPKIADFGLAKLCNREKTHVTLTGGRGTPGYAAPELWMPFPVTHKSDVYSSGMLLFEILGRRRNMDVNLPEKEDKEKALRMAMAALWRVQYKPEARPAINVVVKMLEGGVEIHTPELRFQPQRILFQT</sequence>
<evidence type="ECO:0000313" key="1">
    <source>
        <dbReference type="EMBL" id="KAJ4709301.1"/>
    </source>
</evidence>
<proteinExistence type="predicted"/>
<comment type="caution">
    <text evidence="1">The sequence shown here is derived from an EMBL/GenBank/DDBJ whole genome shotgun (WGS) entry which is preliminary data.</text>
</comment>
<evidence type="ECO:0000313" key="2">
    <source>
        <dbReference type="Proteomes" id="UP001164539"/>
    </source>
</evidence>
<organism evidence="1 2">
    <name type="scientific">Melia azedarach</name>
    <name type="common">Chinaberry tree</name>
    <dbReference type="NCBI Taxonomy" id="155640"/>
    <lineage>
        <taxon>Eukaryota</taxon>
        <taxon>Viridiplantae</taxon>
        <taxon>Streptophyta</taxon>
        <taxon>Embryophyta</taxon>
        <taxon>Tracheophyta</taxon>
        <taxon>Spermatophyta</taxon>
        <taxon>Magnoliopsida</taxon>
        <taxon>eudicotyledons</taxon>
        <taxon>Gunneridae</taxon>
        <taxon>Pentapetalae</taxon>
        <taxon>rosids</taxon>
        <taxon>malvids</taxon>
        <taxon>Sapindales</taxon>
        <taxon>Meliaceae</taxon>
        <taxon>Melia</taxon>
    </lineage>
</organism>
<keyword evidence="1" id="KW-0808">Transferase</keyword>
<reference evidence="1 2" key="1">
    <citation type="journal article" date="2023" name="Science">
        <title>Complex scaffold remodeling in plant triterpene biosynthesis.</title>
        <authorList>
            <person name="De La Pena R."/>
            <person name="Hodgson H."/>
            <person name="Liu J.C."/>
            <person name="Stephenson M.J."/>
            <person name="Martin A.C."/>
            <person name="Owen C."/>
            <person name="Harkess A."/>
            <person name="Leebens-Mack J."/>
            <person name="Jimenez L.E."/>
            <person name="Osbourn A."/>
            <person name="Sattely E.S."/>
        </authorList>
    </citation>
    <scope>NUCLEOTIDE SEQUENCE [LARGE SCALE GENOMIC DNA]</scope>
    <source>
        <strain evidence="2">cv. JPN11</strain>
        <tissue evidence="1">Leaf</tissue>
    </source>
</reference>
<keyword evidence="1" id="KW-0418">Kinase</keyword>